<keyword evidence="5" id="KW-0347">Helicase</keyword>
<dbReference type="GO" id="GO:0003678">
    <property type="term" value="F:DNA helicase activity"/>
    <property type="evidence" value="ECO:0007669"/>
    <property type="project" value="InterPro"/>
</dbReference>
<keyword evidence="2" id="KW-0547">Nucleotide-binding</keyword>
<evidence type="ECO:0000313" key="11">
    <source>
        <dbReference type="EMBL" id="PKZ16171.1"/>
    </source>
</evidence>
<dbReference type="GO" id="GO:0005524">
    <property type="term" value="F:ATP binding"/>
    <property type="evidence" value="ECO:0007669"/>
    <property type="project" value="UniProtKB-KW"/>
</dbReference>
<evidence type="ECO:0000256" key="6">
    <source>
        <dbReference type="ARBA" id="ARBA00022839"/>
    </source>
</evidence>
<reference evidence="11 12" key="1">
    <citation type="submission" date="2017-12" db="EMBL/GenBank/DDBJ databases">
        <title>Phylogenetic diversity of female urinary microbiome.</title>
        <authorList>
            <person name="Thomas-White K."/>
            <person name="Wolfe A.J."/>
        </authorList>
    </citation>
    <scope>NUCLEOTIDE SEQUENCE [LARGE SCALE GENOMIC DNA]</scope>
    <source>
        <strain evidence="11 12">UMB0064</strain>
    </source>
</reference>
<evidence type="ECO:0000256" key="2">
    <source>
        <dbReference type="ARBA" id="ARBA00022741"/>
    </source>
</evidence>
<sequence length="1407" mass="156568">MVRVSPEQAYVTVSAQMREQVESSHSGQDAASHARAWLITGAPRSGKTSLALDLTAHAIELYGSDKVSHIVTNRLVADDANRALITRLTVLGQRRLATTLSALAFRIIEERQLLAGGSAPKLLNGAEQTASLRSVLDAHIEHARLGELCSTCMLLRSYFLGDSAAHGSEESNHTVATRDTVSLFESYITPTFLLQLRDMFARMNELGASHTMEDKILQALSSTSTEVMSASALSHAHTQIELSYALRKEYAQLVQEQYSDQLRFDSSRLLREAALTVRNHDGSENLHYPRFIVVDDAQELTLAAMFLLQELYKAGASIIFLGNPDESVLGFRGAFGEFFFNRVCETQVDNEESEQAHLFLAPDFACFQAQRIDLLSSVPSVEDMDYKTRIASRVALNIPATYSTDIPLTQRVHKFPDSINRLSDIFDENVQSAQDSQDSSVHTHIFRSPRDEMSYILKQIMRERMRTPKPSWNSMAIIVHDNATARAFGRRLQDEGIPVRFSSITKPLGEDPVTVGLFAAIELARLSVDSVDLADSADSAGSAGVVAVAESAGSVDMLNRRVGQLMRQFASSPFAVGDDNKPMNLSHVNALLEAVSTLIHAASTAQVQVDYDFSAVREAWDSVCAHDGRGRSEELHASALGTLIVTDAHGVRAEILSLLEAMDSQYSNDMKCLKRLIRMIDAVREAVESASVYDIIAILWAAWDAADVSDQWQIKALDFSDFSQRLRYNEWLDGAMRLFDYANQKASSVGIDAFIERVRNLDISADSLAHLAPLDEAVTVTTPASTAGAQWEQVWMPSIQAGVWPNLTLRNTMLGADNLAEIIMTGRLHQSPHDRMIEVLHTEKRSFLVSLTRAQSVVHMSAVWNDETSPSDFLYTYAPERFPRVDALDKANFTDVPLVQLATSGSENHDTLVSTTMTDVIRQARVILSEELADNPEGLSERGRDALDTLSYARNKGYRSAVPEQWAFTDAEEAVELPNFSKGETVNLSPSSVEKLWGCPICYRLENRFGGPTASTAASSFGTLIHTIAQWASEEQQCDSKEFYARKLKELGSDEAVIDAITSIMMEQYTRLKTEPNIDNVADAYLKEINNDKLAESILNNIATYFVHAHTEGLARLASKTEFHPPYMPIEHAEAEKAFCADITLEDIRFAYNAIPDRPHINREEFEELIRMLVGGMPEGFDYDTTVRLKGVIDRVEWHGQDNGRDLMYLVDYKTVAKPHNITQQFSNLQLACYQLGILFDQQEHTTDKQRAQIFDKAPNIAMSVLFDVKHENSPAVTRHEAFGKYQPALFVNGHLGYEVATRSYNTSHWGMMSDTSSILVDPDAMDAWRAEVKERVEKEMEEKAVDRTLISLSLVARIFYAAAVLQSNVVLLDGPRSIHKVQYCNFKHVCSACAGGDISVMEEWLA</sequence>
<evidence type="ECO:0000256" key="4">
    <source>
        <dbReference type="ARBA" id="ARBA00022801"/>
    </source>
</evidence>
<protein>
    <submittedName>
        <fullName evidence="11">Uncharacterized protein</fullName>
    </submittedName>
</protein>
<evidence type="ECO:0000259" key="10">
    <source>
        <dbReference type="Pfam" id="PF12705"/>
    </source>
</evidence>
<evidence type="ECO:0000256" key="7">
    <source>
        <dbReference type="ARBA" id="ARBA00022840"/>
    </source>
</evidence>
<feature type="domain" description="PD-(D/E)XK endonuclease-like" evidence="10">
    <location>
        <begin position="988"/>
        <end position="1391"/>
    </location>
</feature>
<dbReference type="InterPro" id="IPR014016">
    <property type="entry name" value="UvrD-like_ATP-bd"/>
</dbReference>
<evidence type="ECO:0000256" key="8">
    <source>
        <dbReference type="ARBA" id="ARBA00023204"/>
    </source>
</evidence>
<dbReference type="Proteomes" id="UP000242263">
    <property type="component" value="Unassembled WGS sequence"/>
</dbReference>
<evidence type="ECO:0000256" key="1">
    <source>
        <dbReference type="ARBA" id="ARBA00022722"/>
    </source>
</evidence>
<comment type="caution">
    <text evidence="11">The sequence shown here is derived from an EMBL/GenBank/DDBJ whole genome shotgun (WGS) entry which is preliminary data.</text>
</comment>
<dbReference type="Pfam" id="PF00580">
    <property type="entry name" value="UvrD-helicase"/>
    <property type="match status" value="1"/>
</dbReference>
<proteinExistence type="predicted"/>
<dbReference type="RefSeq" id="WP_101541195.1">
    <property type="nucleotide sequence ID" value="NZ_PKGU01000001.1"/>
</dbReference>
<keyword evidence="1" id="KW-0540">Nuclease</keyword>
<dbReference type="PANTHER" id="PTHR11070">
    <property type="entry name" value="UVRD / RECB / PCRA DNA HELICASE FAMILY MEMBER"/>
    <property type="match status" value="1"/>
</dbReference>
<evidence type="ECO:0000313" key="12">
    <source>
        <dbReference type="Proteomes" id="UP000242263"/>
    </source>
</evidence>
<dbReference type="Gene3D" id="3.90.320.10">
    <property type="match status" value="1"/>
</dbReference>
<dbReference type="GO" id="GO:0003677">
    <property type="term" value="F:DNA binding"/>
    <property type="evidence" value="ECO:0007669"/>
    <property type="project" value="InterPro"/>
</dbReference>
<dbReference type="Gene3D" id="3.40.50.300">
    <property type="entry name" value="P-loop containing nucleotide triphosphate hydrolases"/>
    <property type="match status" value="3"/>
</dbReference>
<dbReference type="InterPro" id="IPR011604">
    <property type="entry name" value="PDDEXK-like_dom_sf"/>
</dbReference>
<dbReference type="GO" id="GO:0006281">
    <property type="term" value="P:DNA repair"/>
    <property type="evidence" value="ECO:0007669"/>
    <property type="project" value="UniProtKB-KW"/>
</dbReference>
<evidence type="ECO:0000256" key="3">
    <source>
        <dbReference type="ARBA" id="ARBA00022763"/>
    </source>
</evidence>
<evidence type="ECO:0000259" key="9">
    <source>
        <dbReference type="Pfam" id="PF00580"/>
    </source>
</evidence>
<dbReference type="InterPro" id="IPR038726">
    <property type="entry name" value="PDDEXK_AddAB-type"/>
</dbReference>
<dbReference type="EMBL" id="PKGU01000001">
    <property type="protein sequence ID" value="PKZ16171.1"/>
    <property type="molecule type" value="Genomic_DNA"/>
</dbReference>
<name>A0A2I1M7R1_9BIFI</name>
<organism evidence="11 12">
    <name type="scientific">Alloscardovia omnicolens</name>
    <dbReference type="NCBI Taxonomy" id="419015"/>
    <lineage>
        <taxon>Bacteria</taxon>
        <taxon>Bacillati</taxon>
        <taxon>Actinomycetota</taxon>
        <taxon>Actinomycetes</taxon>
        <taxon>Bifidobacteriales</taxon>
        <taxon>Bifidobacteriaceae</taxon>
        <taxon>Alloscardovia</taxon>
    </lineage>
</organism>
<dbReference type="SUPFAM" id="SSF52540">
    <property type="entry name" value="P-loop containing nucleoside triphosphate hydrolases"/>
    <property type="match status" value="1"/>
</dbReference>
<keyword evidence="3" id="KW-0227">DNA damage</keyword>
<keyword evidence="8" id="KW-0234">DNA repair</keyword>
<dbReference type="Pfam" id="PF12705">
    <property type="entry name" value="PDDEXK_1"/>
    <property type="match status" value="1"/>
</dbReference>
<gene>
    <name evidence="11" type="ORF">CYJ32_01690</name>
</gene>
<dbReference type="InterPro" id="IPR027417">
    <property type="entry name" value="P-loop_NTPase"/>
</dbReference>
<evidence type="ECO:0000256" key="5">
    <source>
        <dbReference type="ARBA" id="ARBA00022806"/>
    </source>
</evidence>
<keyword evidence="7" id="KW-0067">ATP-binding</keyword>
<dbReference type="GO" id="GO:0004527">
    <property type="term" value="F:exonuclease activity"/>
    <property type="evidence" value="ECO:0007669"/>
    <property type="project" value="UniProtKB-KW"/>
</dbReference>
<accession>A0A2I1M7R1</accession>
<feature type="domain" description="UvrD-like helicase ATP-binding" evidence="9">
    <location>
        <begin position="180"/>
        <end position="337"/>
    </location>
</feature>
<keyword evidence="6" id="KW-0269">Exonuclease</keyword>
<keyword evidence="4" id="KW-0378">Hydrolase</keyword>
<dbReference type="InterPro" id="IPR000212">
    <property type="entry name" value="DNA_helicase_UvrD/REP"/>
</dbReference>